<evidence type="ECO:0000256" key="1">
    <source>
        <dbReference type="ARBA" id="ARBA00005187"/>
    </source>
</evidence>
<dbReference type="NCBIfam" id="TIGR01536">
    <property type="entry name" value="asn_synth_AEB"/>
    <property type="match status" value="1"/>
</dbReference>
<feature type="binding site" evidence="8">
    <location>
        <position position="273"/>
    </location>
    <ligand>
        <name>ATP</name>
        <dbReference type="ChEBI" id="CHEBI:30616"/>
    </ligand>
</feature>
<keyword evidence="4 8" id="KW-0547">Nucleotide-binding</keyword>
<comment type="catalytic activity">
    <reaction evidence="7">
        <text>L-aspartate + L-glutamine + ATP + H2O = L-asparagine + L-glutamate + AMP + diphosphate + H(+)</text>
        <dbReference type="Rhea" id="RHEA:12228"/>
        <dbReference type="ChEBI" id="CHEBI:15377"/>
        <dbReference type="ChEBI" id="CHEBI:15378"/>
        <dbReference type="ChEBI" id="CHEBI:29985"/>
        <dbReference type="ChEBI" id="CHEBI:29991"/>
        <dbReference type="ChEBI" id="CHEBI:30616"/>
        <dbReference type="ChEBI" id="CHEBI:33019"/>
        <dbReference type="ChEBI" id="CHEBI:58048"/>
        <dbReference type="ChEBI" id="CHEBI:58359"/>
        <dbReference type="ChEBI" id="CHEBI:456215"/>
        <dbReference type="EC" id="6.3.5.4"/>
    </reaction>
</comment>
<organism evidence="10 11">
    <name type="scientific">Bradyrhizobium lablabi</name>
    <dbReference type="NCBI Taxonomy" id="722472"/>
    <lineage>
        <taxon>Bacteria</taxon>
        <taxon>Pseudomonadati</taxon>
        <taxon>Pseudomonadota</taxon>
        <taxon>Alphaproteobacteria</taxon>
        <taxon>Hyphomicrobiales</taxon>
        <taxon>Nitrobacteraceae</taxon>
        <taxon>Bradyrhizobium</taxon>
    </lineage>
</organism>
<evidence type="ECO:0000259" key="9">
    <source>
        <dbReference type="PROSITE" id="PS51278"/>
    </source>
</evidence>
<dbReference type="Pfam" id="PF13537">
    <property type="entry name" value="GATase_7"/>
    <property type="match status" value="1"/>
</dbReference>
<dbReference type="InterPro" id="IPR033738">
    <property type="entry name" value="AsnB_N"/>
</dbReference>
<dbReference type="PANTHER" id="PTHR43284:SF1">
    <property type="entry name" value="ASPARAGINE SYNTHETASE"/>
    <property type="match status" value="1"/>
</dbReference>
<dbReference type="InterPro" id="IPR006426">
    <property type="entry name" value="Asn_synth_AEB"/>
</dbReference>
<gene>
    <name evidence="10" type="ORF">SAMN05444171_0920</name>
</gene>
<dbReference type="GO" id="GO:0005829">
    <property type="term" value="C:cytosol"/>
    <property type="evidence" value="ECO:0007669"/>
    <property type="project" value="TreeGrafter"/>
</dbReference>
<dbReference type="PANTHER" id="PTHR43284">
    <property type="entry name" value="ASPARAGINE SYNTHETASE (GLUTAMINE-HYDROLYZING)"/>
    <property type="match status" value="1"/>
</dbReference>
<dbReference type="InterPro" id="IPR017932">
    <property type="entry name" value="GATase_2_dom"/>
</dbReference>
<dbReference type="GO" id="GO:0004066">
    <property type="term" value="F:asparagine synthase (glutamine-hydrolyzing) activity"/>
    <property type="evidence" value="ECO:0007669"/>
    <property type="project" value="UniProtKB-EC"/>
</dbReference>
<dbReference type="GO" id="GO:0005524">
    <property type="term" value="F:ATP binding"/>
    <property type="evidence" value="ECO:0007669"/>
    <property type="project" value="UniProtKB-KW"/>
</dbReference>
<evidence type="ECO:0000313" key="10">
    <source>
        <dbReference type="EMBL" id="SEC22190.1"/>
    </source>
</evidence>
<evidence type="ECO:0000256" key="5">
    <source>
        <dbReference type="ARBA" id="ARBA00022840"/>
    </source>
</evidence>
<dbReference type="Gene3D" id="3.40.50.620">
    <property type="entry name" value="HUPs"/>
    <property type="match status" value="1"/>
</dbReference>
<dbReference type="EMBL" id="FNTI01000001">
    <property type="protein sequence ID" value="SEC22190.1"/>
    <property type="molecule type" value="Genomic_DNA"/>
</dbReference>
<evidence type="ECO:0000256" key="7">
    <source>
        <dbReference type="ARBA" id="ARBA00048741"/>
    </source>
</evidence>
<dbReference type="InterPro" id="IPR014729">
    <property type="entry name" value="Rossmann-like_a/b/a_fold"/>
</dbReference>
<dbReference type="CDD" id="cd01991">
    <property type="entry name" value="Asn_synthase_B_C"/>
    <property type="match status" value="1"/>
</dbReference>
<evidence type="ECO:0000313" key="11">
    <source>
        <dbReference type="Proteomes" id="UP000183208"/>
    </source>
</evidence>
<dbReference type="Pfam" id="PF00733">
    <property type="entry name" value="Asn_synthase"/>
    <property type="match status" value="1"/>
</dbReference>
<feature type="domain" description="Glutamine amidotransferase type-2" evidence="9">
    <location>
        <begin position="1"/>
        <end position="195"/>
    </location>
</feature>
<proteinExistence type="inferred from homology"/>
<feature type="binding site" evidence="8">
    <location>
        <begin position="346"/>
        <end position="347"/>
    </location>
    <ligand>
        <name>ATP</name>
        <dbReference type="ChEBI" id="CHEBI:30616"/>
    </ligand>
</feature>
<evidence type="ECO:0000256" key="8">
    <source>
        <dbReference type="PIRSR" id="PIRSR001589-2"/>
    </source>
</evidence>
<keyword evidence="5 8" id="KW-0067">ATP-binding</keyword>
<dbReference type="PROSITE" id="PS51278">
    <property type="entry name" value="GATASE_TYPE_2"/>
    <property type="match status" value="1"/>
</dbReference>
<keyword evidence="6" id="KW-0315">Glutamine amidotransferase</keyword>
<comment type="pathway">
    <text evidence="1">Amino-acid biosynthesis; L-asparagine biosynthesis; L-asparagine from L-aspartate (L-Gln route): step 1/1.</text>
</comment>
<dbReference type="CDD" id="cd00712">
    <property type="entry name" value="AsnB"/>
    <property type="match status" value="1"/>
</dbReference>
<name>A0A1H4QR96_9BRAD</name>
<evidence type="ECO:0000256" key="6">
    <source>
        <dbReference type="ARBA" id="ARBA00022962"/>
    </source>
</evidence>
<feature type="binding site" evidence="8">
    <location>
        <position position="78"/>
    </location>
    <ligand>
        <name>L-glutamine</name>
        <dbReference type="ChEBI" id="CHEBI:58359"/>
    </ligand>
</feature>
<reference evidence="10 11" key="1">
    <citation type="submission" date="2016-10" db="EMBL/GenBank/DDBJ databases">
        <authorList>
            <person name="de Groot N.N."/>
        </authorList>
    </citation>
    <scope>NUCLEOTIDE SEQUENCE [LARGE SCALE GENOMIC DNA]</scope>
    <source>
        <strain evidence="10 11">GAS522</strain>
    </source>
</reference>
<dbReference type="InterPro" id="IPR029055">
    <property type="entry name" value="Ntn_hydrolases_N"/>
</dbReference>
<evidence type="ECO:0000256" key="3">
    <source>
        <dbReference type="ARBA" id="ARBA00012737"/>
    </source>
</evidence>
<evidence type="ECO:0000256" key="2">
    <source>
        <dbReference type="ARBA" id="ARBA00005752"/>
    </source>
</evidence>
<dbReference type="InterPro" id="IPR051786">
    <property type="entry name" value="ASN_synthetase/amidase"/>
</dbReference>
<dbReference type="AlphaFoldDB" id="A0A1H4QR96"/>
<dbReference type="InterPro" id="IPR001962">
    <property type="entry name" value="Asn_synthase"/>
</dbReference>
<dbReference type="SUPFAM" id="SSF52402">
    <property type="entry name" value="Adenine nucleotide alpha hydrolases-like"/>
    <property type="match status" value="1"/>
</dbReference>
<accession>A0A1H4QR96</accession>
<evidence type="ECO:0000256" key="4">
    <source>
        <dbReference type="ARBA" id="ARBA00022741"/>
    </source>
</evidence>
<dbReference type="Gene3D" id="3.60.20.10">
    <property type="entry name" value="Glutamine Phosphoribosylpyrophosphate, subunit 1, domain 1"/>
    <property type="match status" value="1"/>
</dbReference>
<comment type="similarity">
    <text evidence="2">Belongs to the asparagine synthetase family.</text>
</comment>
<dbReference type="EC" id="6.3.5.4" evidence="3"/>
<dbReference type="GO" id="GO:0006529">
    <property type="term" value="P:asparagine biosynthetic process"/>
    <property type="evidence" value="ECO:0007669"/>
    <property type="project" value="InterPro"/>
</dbReference>
<dbReference type="PIRSF" id="PIRSF001589">
    <property type="entry name" value="Asn_synthetase_glu-h"/>
    <property type="match status" value="1"/>
</dbReference>
<dbReference type="SUPFAM" id="SSF56235">
    <property type="entry name" value="N-terminal nucleophile aminohydrolases (Ntn hydrolases)"/>
    <property type="match status" value="1"/>
</dbReference>
<dbReference type="Proteomes" id="UP000183208">
    <property type="component" value="Unassembled WGS sequence"/>
</dbReference>
<sequence length="628" mass="69173">MVASIGHRGPDDEGTYFEDRVSLGHTRLSIIDLSANGHQPMQNRAGTIAIVFNGEIYNYLEERQMLVAAGWPFRSTSDTEVLLALYEREGDAFLSRLRGIFSFAIYDSRRGPGRERLLLARDQFGIKPLMYAETPRGLVFASELKAILASGYVARSIDREALRTLLTFGSVSQPRTLIDGVRHLPSAQKLVVDEDGHHITPYWSFGTDRVAGLRKSPYPVIKQQVRDAVVHSVELQMVADVKVGAFLSGGVDSSLIVALMARYSGSQIETCSVGFESGANADDETEDAAEIATLLKTRHKRVVVGESEVSDHLLRFVAGLDQPSVDGMNSYFVSHATAQTVKVALSGTGGDELFAGYPWFAGMIPEFDAHVRRADTGILARLRAMFGSTASLPAHTDDSYTAEFLESYGRLYHCFGPPAAAELLSLATPRAMASDLLAFDQLPQADVLDRVGALCLNGYTRNQLLRDIDATSMTNSLEVRVPFLDVEIADIAFSLPRDSKIAPSHTPLAIGASYNESGVKRVLIDVAREFLPADFFSRRGKRGFSLPFGDWMRGPLRGILEDTLSDDVVRRRGLFDPAVVEKIKLQFLDGHRAWNGPWLLMVVELWMREVFDQTGPYRLPDVAHTVAA</sequence>
<protein>
    <recommendedName>
        <fullName evidence="3">asparagine synthase (glutamine-hydrolyzing)</fullName>
        <ecNumber evidence="3">6.3.5.4</ecNumber>
    </recommendedName>
</protein>